<dbReference type="GO" id="GO:0022857">
    <property type="term" value="F:transmembrane transporter activity"/>
    <property type="evidence" value="ECO:0007669"/>
    <property type="project" value="InterPro"/>
</dbReference>
<dbReference type="PANTHER" id="PTHR43791">
    <property type="entry name" value="PERMEASE-RELATED"/>
    <property type="match status" value="1"/>
</dbReference>
<feature type="transmembrane region" description="Helical" evidence="6">
    <location>
        <begin position="374"/>
        <end position="394"/>
    </location>
</feature>
<evidence type="ECO:0000256" key="3">
    <source>
        <dbReference type="ARBA" id="ARBA00022692"/>
    </source>
</evidence>
<dbReference type="InterPro" id="IPR011701">
    <property type="entry name" value="MFS"/>
</dbReference>
<comment type="caution">
    <text evidence="7">The sequence shown here is derived from an EMBL/GenBank/DDBJ whole genome shotgun (WGS) entry which is preliminary data.</text>
</comment>
<feature type="transmembrane region" description="Helical" evidence="6">
    <location>
        <begin position="256"/>
        <end position="277"/>
    </location>
</feature>
<dbReference type="FunFam" id="1.20.1250.20:FF:000106">
    <property type="entry name" value="MFS transporter, putative"/>
    <property type="match status" value="1"/>
</dbReference>
<dbReference type="Proteomes" id="UP001217417">
    <property type="component" value="Unassembled WGS sequence"/>
</dbReference>
<keyword evidence="3 6" id="KW-0812">Transmembrane</keyword>
<feature type="transmembrane region" description="Helical" evidence="6">
    <location>
        <begin position="162"/>
        <end position="181"/>
    </location>
</feature>
<accession>A0AAD7QYX0</accession>
<feature type="transmembrane region" description="Helical" evidence="6">
    <location>
        <begin position="225"/>
        <end position="244"/>
    </location>
</feature>
<dbReference type="PANTHER" id="PTHR43791:SF65">
    <property type="entry name" value="MAJOR FACILITATOR SUPERFAMILY (MFS) PROFILE DOMAIN-CONTAINING PROTEIN-RELATED"/>
    <property type="match status" value="1"/>
</dbReference>
<evidence type="ECO:0000256" key="2">
    <source>
        <dbReference type="ARBA" id="ARBA00022448"/>
    </source>
</evidence>
<name>A0AAD7QYX0_9ASCO</name>
<dbReference type="RefSeq" id="XP_056047444.1">
    <property type="nucleotide sequence ID" value="XM_056189827.1"/>
</dbReference>
<evidence type="ECO:0000313" key="8">
    <source>
        <dbReference type="Proteomes" id="UP001217417"/>
    </source>
</evidence>
<dbReference type="SUPFAM" id="SSF103473">
    <property type="entry name" value="MFS general substrate transporter"/>
    <property type="match status" value="1"/>
</dbReference>
<dbReference type="GeneID" id="80884993"/>
<reference evidence="7" key="1">
    <citation type="submission" date="2023-03" db="EMBL/GenBank/DDBJ databases">
        <title>Near-Complete genome sequence of Lipomyces tetrasporous NRRL Y-64009, an oleaginous yeast capable of growing on lignocellulosic hydrolysates.</title>
        <authorList>
            <consortium name="Lawrence Berkeley National Laboratory"/>
            <person name="Jagtap S.S."/>
            <person name="Liu J.-J."/>
            <person name="Walukiewicz H.E."/>
            <person name="Pangilinan J."/>
            <person name="Lipzen A."/>
            <person name="Ahrendt S."/>
            <person name="Koriabine M."/>
            <person name="Cobaugh K."/>
            <person name="Salamov A."/>
            <person name="Yoshinaga Y."/>
            <person name="Ng V."/>
            <person name="Daum C."/>
            <person name="Grigoriev I.V."/>
            <person name="Slininger P.J."/>
            <person name="Dien B.S."/>
            <person name="Jin Y.-S."/>
            <person name="Rao C.V."/>
        </authorList>
    </citation>
    <scope>NUCLEOTIDE SEQUENCE</scope>
    <source>
        <strain evidence="7">NRRL Y-64009</strain>
    </source>
</reference>
<keyword evidence="2" id="KW-0813">Transport</keyword>
<evidence type="ECO:0000256" key="4">
    <source>
        <dbReference type="ARBA" id="ARBA00022989"/>
    </source>
</evidence>
<keyword evidence="4 6" id="KW-1133">Transmembrane helix</keyword>
<evidence type="ECO:0000313" key="7">
    <source>
        <dbReference type="EMBL" id="KAJ8103994.1"/>
    </source>
</evidence>
<feature type="transmembrane region" description="Helical" evidence="6">
    <location>
        <begin position="401"/>
        <end position="422"/>
    </location>
</feature>
<dbReference type="GO" id="GO:0016020">
    <property type="term" value="C:membrane"/>
    <property type="evidence" value="ECO:0007669"/>
    <property type="project" value="UniProtKB-SubCell"/>
</dbReference>
<feature type="transmembrane region" description="Helical" evidence="6">
    <location>
        <begin position="193"/>
        <end position="213"/>
    </location>
</feature>
<dbReference type="Pfam" id="PF07690">
    <property type="entry name" value="MFS_1"/>
    <property type="match status" value="1"/>
</dbReference>
<feature type="transmembrane region" description="Helical" evidence="6">
    <location>
        <begin position="336"/>
        <end position="362"/>
    </location>
</feature>
<dbReference type="EMBL" id="JARPMG010000001">
    <property type="protein sequence ID" value="KAJ8103994.1"/>
    <property type="molecule type" value="Genomic_DNA"/>
</dbReference>
<organism evidence="7 8">
    <name type="scientific">Lipomyces tetrasporus</name>
    <dbReference type="NCBI Taxonomy" id="54092"/>
    <lineage>
        <taxon>Eukaryota</taxon>
        <taxon>Fungi</taxon>
        <taxon>Dikarya</taxon>
        <taxon>Ascomycota</taxon>
        <taxon>Saccharomycotina</taxon>
        <taxon>Lipomycetes</taxon>
        <taxon>Lipomycetales</taxon>
        <taxon>Lipomycetaceae</taxon>
        <taxon>Lipomyces</taxon>
    </lineage>
</organism>
<feature type="transmembrane region" description="Helical" evidence="6">
    <location>
        <begin position="96"/>
        <end position="115"/>
    </location>
</feature>
<feature type="transmembrane region" description="Helical" evidence="6">
    <location>
        <begin position="428"/>
        <end position="451"/>
    </location>
</feature>
<gene>
    <name evidence="7" type="ORF">POJ06DRAFT_279592</name>
</gene>
<protein>
    <submittedName>
        <fullName evidence="7">Major facilitator superfamily domain-containing protein</fullName>
    </submittedName>
</protein>
<dbReference type="InterPro" id="IPR036259">
    <property type="entry name" value="MFS_trans_sf"/>
</dbReference>
<comment type="subcellular location">
    <subcellularLocation>
        <location evidence="1">Membrane</location>
        <topology evidence="1">Multi-pass membrane protein</topology>
    </subcellularLocation>
</comment>
<sequence length="556" mass="63141">MTADPEKQPLASASGAEIEELADSVATDYGSLSSIHSREREGLIKAVSHVADEEAAAGSSKLYAAYGELQALLDEGPSAWTPDEERRVRMKTDFRVLTWACVMIFSLQINRMNIVNVLTTDIFTDLDMQPNDYNLGQSLFVTCFLLFEIPTQIVTTIIGPEIWIPTMMTLWGTVGFLQTFISDKRTYLVTRAFLGVCQGGFIPGLVLYVTSFYKANEMSVRLSAIWTTNHMTNVVSALLASAIFELDGRWGWRNWQWLFFLEGLATMAIGILTYFMMASFRRPIISTVFTAREQAILRARVILDDSSKAKALERNRSATMTKFGIKEIWSTVTDKYLAPVFILGMLGFVPSVASYLFITIILRNLGYSTQESNFLSIPANTLLCIGMVTAAHFADKYRRRWPMPIIAMIWLFPFLVTELVLPDDAERWVRVLCLTCIVGFPYYTPVLMSWISANSNDQHKRALAVAIYNVSVQLGNIISANMYRADDAPFYRRGNSILIGILFFNIGMALFVRWFFSRENRRRDEKWARMTELEKIHYSATTADVANQRLDFRLHM</sequence>
<keyword evidence="5 6" id="KW-0472">Membrane</keyword>
<evidence type="ECO:0000256" key="6">
    <source>
        <dbReference type="SAM" id="Phobius"/>
    </source>
</evidence>
<dbReference type="AlphaFoldDB" id="A0AAD7QYX0"/>
<evidence type="ECO:0000256" key="1">
    <source>
        <dbReference type="ARBA" id="ARBA00004141"/>
    </source>
</evidence>
<proteinExistence type="predicted"/>
<keyword evidence="8" id="KW-1185">Reference proteome</keyword>
<evidence type="ECO:0000256" key="5">
    <source>
        <dbReference type="ARBA" id="ARBA00023136"/>
    </source>
</evidence>
<feature type="transmembrane region" description="Helical" evidence="6">
    <location>
        <begin position="495"/>
        <end position="516"/>
    </location>
</feature>
<dbReference type="Gene3D" id="1.20.1250.20">
    <property type="entry name" value="MFS general substrate transporter like domains"/>
    <property type="match status" value="2"/>
</dbReference>